<feature type="signal peptide" evidence="1">
    <location>
        <begin position="1"/>
        <end position="26"/>
    </location>
</feature>
<proteinExistence type="predicted"/>
<sequence>MRSAAGIAIGAILFLTAGTGAGVASAYEARTGSGAGVQHYDSCTANYFCGYDWLTGGNMVFQQNACGLYKLAGSPAIDRIASIDNKSTHTVLLLDWVGYWDVIWESLPGNWGDLPAAAHDKADGILILC</sequence>
<accession>A0A193C122</accession>
<gene>
    <name evidence="2" type="ORF">SD37_22950</name>
</gene>
<name>A0A193C122_AMYOR</name>
<reference evidence="2 3" key="1">
    <citation type="journal article" date="2015" name="Genome Announc.">
        <title>Draft Genome Sequence of Norvancomycin-Producing Strain Amycolatopsis orientalis CPCC200066.</title>
        <authorList>
            <person name="Lei X."/>
            <person name="Yuan F."/>
            <person name="Shi Y."/>
            <person name="Li X."/>
            <person name="Wang L."/>
            <person name="Hong B."/>
        </authorList>
    </citation>
    <scope>NUCLEOTIDE SEQUENCE [LARGE SCALE GENOMIC DNA]</scope>
    <source>
        <strain evidence="2 3">B-37</strain>
    </source>
</reference>
<feature type="chain" id="PRO_5008256300" description="Peptidase inhibitor family I36" evidence="1">
    <location>
        <begin position="27"/>
        <end position="129"/>
    </location>
</feature>
<evidence type="ECO:0000313" key="3">
    <source>
        <dbReference type="Proteomes" id="UP000093695"/>
    </source>
</evidence>
<keyword evidence="1" id="KW-0732">Signal</keyword>
<dbReference type="RefSeq" id="WP_044854957.1">
    <property type="nucleotide sequence ID" value="NZ_CP016174.1"/>
</dbReference>
<evidence type="ECO:0000256" key="1">
    <source>
        <dbReference type="SAM" id="SignalP"/>
    </source>
</evidence>
<evidence type="ECO:0000313" key="2">
    <source>
        <dbReference type="EMBL" id="ANN18216.1"/>
    </source>
</evidence>
<dbReference type="Proteomes" id="UP000093695">
    <property type="component" value="Chromosome"/>
</dbReference>
<organism evidence="2 3">
    <name type="scientific">Amycolatopsis orientalis</name>
    <name type="common">Nocardia orientalis</name>
    <dbReference type="NCBI Taxonomy" id="31958"/>
    <lineage>
        <taxon>Bacteria</taxon>
        <taxon>Bacillati</taxon>
        <taxon>Actinomycetota</taxon>
        <taxon>Actinomycetes</taxon>
        <taxon>Pseudonocardiales</taxon>
        <taxon>Pseudonocardiaceae</taxon>
        <taxon>Amycolatopsis</taxon>
    </lineage>
</organism>
<evidence type="ECO:0008006" key="4">
    <source>
        <dbReference type="Google" id="ProtNLM"/>
    </source>
</evidence>
<dbReference type="KEGG" id="aori:SD37_22950"/>
<dbReference type="EMBL" id="CP016174">
    <property type="protein sequence ID" value="ANN18216.1"/>
    <property type="molecule type" value="Genomic_DNA"/>
</dbReference>
<protein>
    <recommendedName>
        <fullName evidence="4">Peptidase inhibitor family I36</fullName>
    </recommendedName>
</protein>
<keyword evidence="3" id="KW-1185">Reference proteome</keyword>
<dbReference type="AlphaFoldDB" id="A0A193C122"/>